<keyword evidence="2" id="KW-1185">Reference proteome</keyword>
<sequence>MCGILCPAKASESIFHSTGVMRAVRMATKWNSFHIRDDCHCLESHRGYPILPSIQTQRKKQHLCILNVGNKGLIVPESNDY</sequence>
<dbReference type="EMBL" id="BPLR01010289">
    <property type="protein sequence ID" value="GIY38331.1"/>
    <property type="molecule type" value="Genomic_DNA"/>
</dbReference>
<proteinExistence type="predicted"/>
<gene>
    <name evidence="1" type="ORF">CEXT_461661</name>
</gene>
<organism evidence="1 2">
    <name type="scientific">Caerostris extrusa</name>
    <name type="common">Bark spider</name>
    <name type="synonym">Caerostris bankana</name>
    <dbReference type="NCBI Taxonomy" id="172846"/>
    <lineage>
        <taxon>Eukaryota</taxon>
        <taxon>Metazoa</taxon>
        <taxon>Ecdysozoa</taxon>
        <taxon>Arthropoda</taxon>
        <taxon>Chelicerata</taxon>
        <taxon>Arachnida</taxon>
        <taxon>Araneae</taxon>
        <taxon>Araneomorphae</taxon>
        <taxon>Entelegynae</taxon>
        <taxon>Araneoidea</taxon>
        <taxon>Araneidae</taxon>
        <taxon>Caerostris</taxon>
    </lineage>
</organism>
<evidence type="ECO:0000313" key="2">
    <source>
        <dbReference type="Proteomes" id="UP001054945"/>
    </source>
</evidence>
<name>A0AAV4SYW7_CAEEX</name>
<dbReference type="Proteomes" id="UP001054945">
    <property type="component" value="Unassembled WGS sequence"/>
</dbReference>
<dbReference type="AlphaFoldDB" id="A0AAV4SYW7"/>
<accession>A0AAV4SYW7</accession>
<evidence type="ECO:0000313" key="1">
    <source>
        <dbReference type="EMBL" id="GIY38331.1"/>
    </source>
</evidence>
<comment type="caution">
    <text evidence="1">The sequence shown here is derived from an EMBL/GenBank/DDBJ whole genome shotgun (WGS) entry which is preliminary data.</text>
</comment>
<protein>
    <submittedName>
        <fullName evidence="1">Uncharacterized protein</fullName>
    </submittedName>
</protein>
<reference evidence="1 2" key="1">
    <citation type="submission" date="2021-06" db="EMBL/GenBank/DDBJ databases">
        <title>Caerostris extrusa draft genome.</title>
        <authorList>
            <person name="Kono N."/>
            <person name="Arakawa K."/>
        </authorList>
    </citation>
    <scope>NUCLEOTIDE SEQUENCE [LARGE SCALE GENOMIC DNA]</scope>
</reference>